<dbReference type="PANTHER" id="PTHR37460:SF1">
    <property type="entry name" value="ENDONUCLEASE III"/>
    <property type="match status" value="1"/>
</dbReference>
<dbReference type="RefSeq" id="WP_054838701.1">
    <property type="nucleotide sequence ID" value="NZ_BBBY01000015.1"/>
</dbReference>
<dbReference type="PANTHER" id="PTHR37460">
    <property type="entry name" value="ENDONUCLEASE III"/>
    <property type="match status" value="1"/>
</dbReference>
<evidence type="ECO:0000313" key="2">
    <source>
        <dbReference type="Proteomes" id="UP000470772"/>
    </source>
</evidence>
<sequence>MYRKGYIVFYSCNKGEIVTRSRKFEIEEGQYFYVGSCGRSCSDRISRHMRKCKNKFWHVDYLTDLCTPLGSLILPMEEREIVKMFKGLRVIHRFGNGDDRESEGHLFLGRMKDIIILVLEKVSVK</sequence>
<dbReference type="Proteomes" id="UP000470772">
    <property type="component" value="Unassembled WGS sequence"/>
</dbReference>
<gene>
    <name evidence="1" type="ORF">GC250_09365</name>
</gene>
<name>A0A6A9QK32_SULME</name>
<dbReference type="AlphaFoldDB" id="A0A6A9QK32"/>
<dbReference type="OrthoDB" id="17296at2157"/>
<dbReference type="EMBL" id="WGGD01000005">
    <property type="protein sequence ID" value="MUN29637.1"/>
    <property type="molecule type" value="Genomic_DNA"/>
</dbReference>
<dbReference type="InterPro" id="IPR002837">
    <property type="entry name" value="DUF123"/>
</dbReference>
<accession>A0A6A9QK32</accession>
<dbReference type="Pfam" id="PF01986">
    <property type="entry name" value="DUF123"/>
    <property type="match status" value="1"/>
</dbReference>
<proteinExistence type="predicted"/>
<reference evidence="1 2" key="1">
    <citation type="submission" date="2019-10" db="EMBL/GenBank/DDBJ databases">
        <title>Sequencing and Assembly of Multiple Reported Metal-Biooxidizing Members of the Extremely Thermoacidophilic Archaeal Family Sulfolobaceae.</title>
        <authorList>
            <person name="Counts J.A."/>
            <person name="Kelly R.M."/>
        </authorList>
    </citation>
    <scope>NUCLEOTIDE SEQUENCE [LARGE SCALE GENOMIC DNA]</scope>
    <source>
        <strain evidence="1 2">DSM 6482</strain>
    </source>
</reference>
<organism evidence="1 2">
    <name type="scientific">Sulfuracidifex metallicus DSM 6482 = JCM 9184</name>
    <dbReference type="NCBI Taxonomy" id="523847"/>
    <lineage>
        <taxon>Archaea</taxon>
        <taxon>Thermoproteota</taxon>
        <taxon>Thermoprotei</taxon>
        <taxon>Sulfolobales</taxon>
        <taxon>Sulfolobaceae</taxon>
        <taxon>Sulfuracidifex</taxon>
    </lineage>
</organism>
<evidence type="ECO:0000313" key="1">
    <source>
        <dbReference type="EMBL" id="MUN29637.1"/>
    </source>
</evidence>
<comment type="caution">
    <text evidence="1">The sequence shown here is derived from an EMBL/GenBank/DDBJ whole genome shotgun (WGS) entry which is preliminary data.</text>
</comment>
<keyword evidence="2" id="KW-1185">Reference proteome</keyword>
<protein>
    <submittedName>
        <fullName evidence="1">DUF123 domain-containing protein</fullName>
    </submittedName>
</protein>